<dbReference type="PANTHER" id="PTHR11908">
    <property type="entry name" value="XANTHINE DEHYDROGENASE"/>
    <property type="match status" value="1"/>
</dbReference>
<dbReference type="InterPro" id="IPR016208">
    <property type="entry name" value="Ald_Oxase/xanthine_DH-like"/>
</dbReference>
<dbReference type="Gene3D" id="3.90.1170.50">
    <property type="entry name" value="Aldehyde oxidase/xanthine dehydrogenase, a/b hammerhead"/>
    <property type="match status" value="1"/>
</dbReference>
<dbReference type="SUPFAM" id="SSF54665">
    <property type="entry name" value="CO dehydrogenase molybdoprotein N-domain-like"/>
    <property type="match status" value="1"/>
</dbReference>
<dbReference type="Gene3D" id="3.30.365.10">
    <property type="entry name" value="Aldehyde oxidase/xanthine dehydrogenase, molybdopterin binding domain"/>
    <property type="match status" value="3"/>
</dbReference>
<dbReference type="Pfam" id="PF01315">
    <property type="entry name" value="Ald_Xan_dh_C"/>
    <property type="match status" value="1"/>
</dbReference>
<evidence type="ECO:0000259" key="1">
    <source>
        <dbReference type="SMART" id="SM01008"/>
    </source>
</evidence>
<organism evidence="2 3">
    <name type="scientific">Irregularibacter muris</name>
    <dbReference type="NCBI Taxonomy" id="1796619"/>
    <lineage>
        <taxon>Bacteria</taxon>
        <taxon>Bacillati</taxon>
        <taxon>Bacillota</taxon>
        <taxon>Clostridia</taxon>
        <taxon>Eubacteriales</taxon>
        <taxon>Eubacteriaceae</taxon>
        <taxon>Irregularibacter</taxon>
    </lineage>
</organism>
<dbReference type="AlphaFoldDB" id="A0AAE3L2X1"/>
<dbReference type="InterPro" id="IPR036856">
    <property type="entry name" value="Ald_Oxase/Xan_DH_a/b_sf"/>
</dbReference>
<dbReference type="EMBL" id="JANKAS010000009">
    <property type="protein sequence ID" value="MCR1899444.1"/>
    <property type="molecule type" value="Genomic_DNA"/>
</dbReference>
<dbReference type="Pfam" id="PF02738">
    <property type="entry name" value="MoCoBD_1"/>
    <property type="match status" value="1"/>
</dbReference>
<dbReference type="PANTHER" id="PTHR11908:SF157">
    <property type="entry name" value="XANTHINE DEHYDROGENASE SUBUNIT D-RELATED"/>
    <property type="match status" value="1"/>
</dbReference>
<proteinExistence type="predicted"/>
<gene>
    <name evidence="2" type="ORF">NSA47_10655</name>
</gene>
<keyword evidence="3" id="KW-1185">Reference proteome</keyword>
<sequence length="424" mass="46292">MDNYKVIGKNVIKKDSLDKVLGEALFSADIEFDNMLYGAVKRSEVPAAIVKNIDTTKAESLPGVVKVLTAKDIPGHNAVGIIIKDEPVLVEDQIRRIGDALAIVAAETKEIAEQAAALVEVEIEELEGIFTIEDALKEDAHKIHGNSNLLQESDLIKGDVEEAFKQCDVIVENTYKTNFVAHMFIETEAGVAKYENGILSFWSSTQNPHFDRGEVARMLNLPQSKVRSIQATTGAGFGGKLDISVQCHAALLAYYTGRPVKFTRNRHESMLLSSKRHPMTMKVKTGATKEGKILAMDAYVTGDTGAYASYGPAVIARNMTHLTGPYEIPNVRIKAAFAYTNNPMAGAFRGFGVPQAAIAHEGQMDILAEKLSISPYEIRMKNVLRAGSITATNQKLFDSVGIAETIEKSMEKAKEVIFNDGEVK</sequence>
<comment type="caution">
    <text evidence="2">The sequence shown here is derived from an EMBL/GenBank/DDBJ whole genome shotgun (WGS) entry which is preliminary data.</text>
</comment>
<dbReference type="Proteomes" id="UP001205748">
    <property type="component" value="Unassembled WGS sequence"/>
</dbReference>
<name>A0AAE3L2X1_9FIRM</name>
<dbReference type="InterPro" id="IPR000674">
    <property type="entry name" value="Ald_Oxase/Xan_DH_a/b"/>
</dbReference>
<protein>
    <submittedName>
        <fullName evidence="2">Molybdopterin-dependent oxidoreductase</fullName>
    </submittedName>
</protein>
<dbReference type="InterPro" id="IPR037165">
    <property type="entry name" value="AldOxase/xan_DH_Mopterin-bd_sf"/>
</dbReference>
<feature type="domain" description="Aldehyde oxidase/xanthine dehydrogenase a/b hammerhead" evidence="1">
    <location>
        <begin position="21"/>
        <end position="127"/>
    </location>
</feature>
<dbReference type="RefSeq" id="WP_257531814.1">
    <property type="nucleotide sequence ID" value="NZ_JANKAS010000009.1"/>
</dbReference>
<reference evidence="2" key="1">
    <citation type="submission" date="2022-07" db="EMBL/GenBank/DDBJ databases">
        <title>Enhanced cultured diversity of the mouse gut microbiota enables custom-made synthetic communities.</title>
        <authorList>
            <person name="Afrizal A."/>
        </authorList>
    </citation>
    <scope>NUCLEOTIDE SEQUENCE</scope>
    <source>
        <strain evidence="2">DSM 28593</strain>
    </source>
</reference>
<dbReference type="GO" id="GO:0016491">
    <property type="term" value="F:oxidoreductase activity"/>
    <property type="evidence" value="ECO:0007669"/>
    <property type="project" value="InterPro"/>
</dbReference>
<dbReference type="GO" id="GO:0005506">
    <property type="term" value="F:iron ion binding"/>
    <property type="evidence" value="ECO:0007669"/>
    <property type="project" value="InterPro"/>
</dbReference>
<evidence type="ECO:0000313" key="3">
    <source>
        <dbReference type="Proteomes" id="UP001205748"/>
    </source>
</evidence>
<accession>A0AAE3L2X1</accession>
<dbReference type="SUPFAM" id="SSF56003">
    <property type="entry name" value="Molybdenum cofactor-binding domain"/>
    <property type="match status" value="1"/>
</dbReference>
<dbReference type="InterPro" id="IPR008274">
    <property type="entry name" value="AldOxase/xan_DH_MoCoBD1"/>
</dbReference>
<dbReference type="SMART" id="SM01008">
    <property type="entry name" value="Ald_Xan_dh_C"/>
    <property type="match status" value="1"/>
</dbReference>
<evidence type="ECO:0000313" key="2">
    <source>
        <dbReference type="EMBL" id="MCR1899444.1"/>
    </source>
</evidence>